<dbReference type="Proteomes" id="UP000469125">
    <property type="component" value="Unassembled WGS sequence"/>
</dbReference>
<evidence type="ECO:0008006" key="3">
    <source>
        <dbReference type="Google" id="ProtNLM"/>
    </source>
</evidence>
<keyword evidence="2" id="KW-1185">Reference proteome</keyword>
<gene>
    <name evidence="1" type="ORF">GMD78_01040</name>
</gene>
<dbReference type="SUPFAM" id="SSF56112">
    <property type="entry name" value="Protein kinase-like (PK-like)"/>
    <property type="match status" value="1"/>
</dbReference>
<evidence type="ECO:0000313" key="1">
    <source>
        <dbReference type="EMBL" id="MUK86987.1"/>
    </source>
</evidence>
<dbReference type="Gene3D" id="3.90.1200.10">
    <property type="match status" value="1"/>
</dbReference>
<dbReference type="InterPro" id="IPR011009">
    <property type="entry name" value="Kinase-like_dom_sf"/>
</dbReference>
<sequence>MSNNKHRDDNNYDRLSSFLYWEGSLETKDINRIKDNVFLIKDNTGEGYIFKRHKNINNVKQQWDFFSQIKMKSIAPFVRYPNGRKIITDGNHNIWTLTPYIPGIKLNYRSQTDRKEAVLALKKFHDKASSIYVQNQVQKGLFYLRWYDRLKTFQKTEYFFVKYGYENLYKDIVKITEQYIQLVSRFPWKREQRYAEEQGLWVHGDVASHNFIRYNRIYLIDFDLLACTTQLYDYIQLGQRFLPYIRWDIDQLESYKMIDDRYIPIWLLSIAIPSDVLREWLHYLYQHRSGYAIKEYLEEMEKNWIKRQNFMKMTKKMLK</sequence>
<evidence type="ECO:0000313" key="2">
    <source>
        <dbReference type="Proteomes" id="UP000469125"/>
    </source>
</evidence>
<reference evidence="1 2" key="1">
    <citation type="submission" date="2019-11" db="EMBL/GenBank/DDBJ databases">
        <authorList>
            <person name="Li X."/>
        </authorList>
    </citation>
    <scope>NUCLEOTIDE SEQUENCE [LARGE SCALE GENOMIC DNA]</scope>
    <source>
        <strain evidence="1 2">L9</strain>
    </source>
</reference>
<dbReference type="EMBL" id="WOCA01000001">
    <property type="protein sequence ID" value="MUK86987.1"/>
    <property type="molecule type" value="Genomic_DNA"/>
</dbReference>
<organism evidence="1 2">
    <name type="scientific">Ornithinibacillus caprae</name>
    <dbReference type="NCBI Taxonomy" id="2678566"/>
    <lineage>
        <taxon>Bacteria</taxon>
        <taxon>Bacillati</taxon>
        <taxon>Bacillota</taxon>
        <taxon>Bacilli</taxon>
        <taxon>Bacillales</taxon>
        <taxon>Bacillaceae</taxon>
        <taxon>Ornithinibacillus</taxon>
    </lineage>
</organism>
<dbReference type="RefSeq" id="WP_155666279.1">
    <property type="nucleotide sequence ID" value="NZ_WOCA01000001.1"/>
</dbReference>
<comment type="caution">
    <text evidence="1">The sequence shown here is derived from an EMBL/GenBank/DDBJ whole genome shotgun (WGS) entry which is preliminary data.</text>
</comment>
<accession>A0A6N8FG16</accession>
<dbReference type="AlphaFoldDB" id="A0A6N8FG16"/>
<name>A0A6N8FG16_9BACI</name>
<protein>
    <recommendedName>
        <fullName evidence="3">Aminoglycoside phosphotransferase domain-containing protein</fullName>
    </recommendedName>
</protein>
<proteinExistence type="predicted"/>